<dbReference type="Proteomes" id="UP001139344">
    <property type="component" value="Unassembled WGS sequence"/>
</dbReference>
<protein>
    <submittedName>
        <fullName evidence="2">Uncharacterized protein</fullName>
    </submittedName>
</protein>
<comment type="caution">
    <text evidence="2">The sequence shown here is derived from an EMBL/GenBank/DDBJ whole genome shotgun (WGS) entry which is preliminary data.</text>
</comment>
<sequence length="128" mass="15119">MEKQFNREDKLMKKLLNEAGTESPSADFKSRIMMVVENRNATVKPYQPLIPKFMWYVVVTCLICSVAGLYVMYADISLSWSFDFKVPRYMDMPRIDLSRTMQYAIAFIALFFLEIPFLKRFVDRQYGL</sequence>
<accession>A0A9X2A9K1</accession>
<keyword evidence="1" id="KW-1133">Transmembrane helix</keyword>
<keyword evidence="1" id="KW-0812">Transmembrane</keyword>
<reference evidence="2" key="1">
    <citation type="submission" date="2021-12" db="EMBL/GenBank/DDBJ databases">
        <title>Description of Gramella crocea sp. nov., a new bacterium isolated from activated sludge.</title>
        <authorList>
            <person name="Zhang X."/>
        </authorList>
    </citation>
    <scope>NUCLEOTIDE SEQUENCE</scope>
    <source>
        <strain evidence="2">YB25</strain>
    </source>
</reference>
<dbReference type="AlphaFoldDB" id="A0A9X2A9K1"/>
<feature type="transmembrane region" description="Helical" evidence="1">
    <location>
        <begin position="53"/>
        <end position="73"/>
    </location>
</feature>
<organism evidence="2 3">
    <name type="scientific">Christiangramia crocea</name>
    <dbReference type="NCBI Taxonomy" id="2904124"/>
    <lineage>
        <taxon>Bacteria</taxon>
        <taxon>Pseudomonadati</taxon>
        <taxon>Bacteroidota</taxon>
        <taxon>Flavobacteriia</taxon>
        <taxon>Flavobacteriales</taxon>
        <taxon>Flavobacteriaceae</taxon>
        <taxon>Christiangramia</taxon>
    </lineage>
</organism>
<evidence type="ECO:0000256" key="1">
    <source>
        <dbReference type="SAM" id="Phobius"/>
    </source>
</evidence>
<keyword evidence="1" id="KW-0472">Membrane</keyword>
<feature type="transmembrane region" description="Helical" evidence="1">
    <location>
        <begin position="100"/>
        <end position="118"/>
    </location>
</feature>
<dbReference type="EMBL" id="JAJSON010000026">
    <property type="protein sequence ID" value="MCG9972993.1"/>
    <property type="molecule type" value="Genomic_DNA"/>
</dbReference>
<dbReference type="RefSeq" id="WP_240100356.1">
    <property type="nucleotide sequence ID" value="NZ_JAJSON010000026.1"/>
</dbReference>
<evidence type="ECO:0000313" key="2">
    <source>
        <dbReference type="EMBL" id="MCG9972993.1"/>
    </source>
</evidence>
<keyword evidence="3" id="KW-1185">Reference proteome</keyword>
<name>A0A9X2A9K1_9FLAO</name>
<proteinExistence type="predicted"/>
<gene>
    <name evidence="2" type="ORF">LU635_15180</name>
</gene>
<evidence type="ECO:0000313" key="3">
    <source>
        <dbReference type="Proteomes" id="UP001139344"/>
    </source>
</evidence>